<protein>
    <submittedName>
        <fullName evidence="1">Uncharacterized protein</fullName>
    </submittedName>
</protein>
<proteinExistence type="predicted"/>
<dbReference type="AlphaFoldDB" id="A0A3M7PEV9"/>
<evidence type="ECO:0000313" key="2">
    <source>
        <dbReference type="Proteomes" id="UP000276133"/>
    </source>
</evidence>
<evidence type="ECO:0000313" key="1">
    <source>
        <dbReference type="EMBL" id="RMZ97227.1"/>
    </source>
</evidence>
<reference evidence="1 2" key="1">
    <citation type="journal article" date="2018" name="Sci. Rep.">
        <title>Genomic signatures of local adaptation to the degree of environmental predictability in rotifers.</title>
        <authorList>
            <person name="Franch-Gras L."/>
            <person name="Hahn C."/>
            <person name="Garcia-Roger E.M."/>
            <person name="Carmona M.J."/>
            <person name="Serra M."/>
            <person name="Gomez A."/>
        </authorList>
    </citation>
    <scope>NUCLEOTIDE SEQUENCE [LARGE SCALE GENOMIC DNA]</scope>
    <source>
        <strain evidence="1">HYR1</strain>
    </source>
</reference>
<sequence length="60" mass="6917">MQIIFEIINFADQDIFTCDQIEEVTGQIKTNFVRILFLDSSSTIPVGKGKIEEKKCTTYR</sequence>
<keyword evidence="2" id="KW-1185">Reference proteome</keyword>
<dbReference type="EMBL" id="REGN01011539">
    <property type="protein sequence ID" value="RMZ97227.1"/>
    <property type="molecule type" value="Genomic_DNA"/>
</dbReference>
<name>A0A3M7PEV9_BRAPC</name>
<gene>
    <name evidence="1" type="ORF">BpHYR1_053454</name>
</gene>
<comment type="caution">
    <text evidence="1">The sequence shown here is derived from an EMBL/GenBank/DDBJ whole genome shotgun (WGS) entry which is preliminary data.</text>
</comment>
<organism evidence="1 2">
    <name type="scientific">Brachionus plicatilis</name>
    <name type="common">Marine rotifer</name>
    <name type="synonym">Brachionus muelleri</name>
    <dbReference type="NCBI Taxonomy" id="10195"/>
    <lineage>
        <taxon>Eukaryota</taxon>
        <taxon>Metazoa</taxon>
        <taxon>Spiralia</taxon>
        <taxon>Gnathifera</taxon>
        <taxon>Rotifera</taxon>
        <taxon>Eurotatoria</taxon>
        <taxon>Monogononta</taxon>
        <taxon>Pseudotrocha</taxon>
        <taxon>Ploima</taxon>
        <taxon>Brachionidae</taxon>
        <taxon>Brachionus</taxon>
    </lineage>
</organism>
<dbReference type="Proteomes" id="UP000276133">
    <property type="component" value="Unassembled WGS sequence"/>
</dbReference>
<accession>A0A3M7PEV9</accession>